<evidence type="ECO:0000256" key="17">
    <source>
        <dbReference type="SAM" id="MobiDB-lite"/>
    </source>
</evidence>
<dbReference type="Gene3D" id="3.30.1470.10">
    <property type="entry name" value="Photosystem I PsaD, reaction center subunit II"/>
    <property type="match status" value="1"/>
</dbReference>
<dbReference type="InterPro" id="IPR001202">
    <property type="entry name" value="WW_dom"/>
</dbReference>
<dbReference type="GO" id="GO:0006281">
    <property type="term" value="P:DNA repair"/>
    <property type="evidence" value="ECO:0007669"/>
    <property type="project" value="UniProtKB-KW"/>
</dbReference>
<proteinExistence type="predicted"/>
<evidence type="ECO:0000256" key="16">
    <source>
        <dbReference type="ARBA" id="ARBA00067900"/>
    </source>
</evidence>
<feature type="domain" description="WW" evidence="18">
    <location>
        <begin position="56"/>
        <end position="89"/>
    </location>
</feature>
<keyword evidence="6" id="KW-0227">DNA damage</keyword>
<keyword evidence="10" id="KW-0234">DNA repair</keyword>
<evidence type="ECO:0000256" key="13">
    <source>
        <dbReference type="ARBA" id="ARBA00023306"/>
    </source>
</evidence>
<dbReference type="CDD" id="cd00201">
    <property type="entry name" value="WW"/>
    <property type="match status" value="1"/>
</dbReference>
<feature type="region of interest" description="Disordered" evidence="17">
    <location>
        <begin position="252"/>
        <end position="396"/>
    </location>
</feature>
<accession>A0AAD1T9C5</accession>
<evidence type="ECO:0000256" key="6">
    <source>
        <dbReference type="ARBA" id="ARBA00022763"/>
    </source>
</evidence>
<protein>
    <recommendedName>
        <fullName evidence="16">Centrosomal protein of 164 kDa</fullName>
    </recommendedName>
</protein>
<dbReference type="GO" id="GO:0051301">
    <property type="term" value="P:cell division"/>
    <property type="evidence" value="ECO:0007669"/>
    <property type="project" value="UniProtKB-KW"/>
</dbReference>
<organism evidence="19 20">
    <name type="scientific">Pelobates cultripes</name>
    <name type="common">Western spadefoot toad</name>
    <dbReference type="NCBI Taxonomy" id="61616"/>
    <lineage>
        <taxon>Eukaryota</taxon>
        <taxon>Metazoa</taxon>
        <taxon>Chordata</taxon>
        <taxon>Craniata</taxon>
        <taxon>Vertebrata</taxon>
        <taxon>Euteleostomi</taxon>
        <taxon>Amphibia</taxon>
        <taxon>Batrachia</taxon>
        <taxon>Anura</taxon>
        <taxon>Pelobatoidea</taxon>
        <taxon>Pelobatidae</taxon>
        <taxon>Pelobates</taxon>
    </lineage>
</organism>
<evidence type="ECO:0000256" key="7">
    <source>
        <dbReference type="ARBA" id="ARBA00022776"/>
    </source>
</evidence>
<keyword evidence="12" id="KW-0539">Nucleus</keyword>
<feature type="region of interest" description="Disordered" evidence="17">
    <location>
        <begin position="100"/>
        <end position="148"/>
    </location>
</feature>
<dbReference type="GO" id="GO:0097539">
    <property type="term" value="C:ciliary transition fiber"/>
    <property type="evidence" value="ECO:0007669"/>
    <property type="project" value="TreeGrafter"/>
</dbReference>
<keyword evidence="4" id="KW-0597">Phosphoprotein</keyword>
<comment type="subunit">
    <text evidence="15">Interacts (via N-terminus) with ATRIP. Interacts with ATM, ATR and MDC1. Interacts with XPA (via N-terminus) upon UV irradiation. Interacts with CEP83, CCDC92, TTBK2, DVL3, NPHP3 and weakly with NPHP4. Interacts with DZIP1.</text>
</comment>
<dbReference type="GO" id="GO:0005814">
    <property type="term" value="C:centriole"/>
    <property type="evidence" value="ECO:0007669"/>
    <property type="project" value="UniProtKB-SubCell"/>
</dbReference>
<dbReference type="PANTHER" id="PTHR18902:SF27">
    <property type="entry name" value="CENTROSOMAL PROTEIN OF 164 KDA"/>
    <property type="match status" value="1"/>
</dbReference>
<dbReference type="PROSITE" id="PS01159">
    <property type="entry name" value="WW_DOMAIN_1"/>
    <property type="match status" value="1"/>
</dbReference>
<dbReference type="SUPFAM" id="SSF51045">
    <property type="entry name" value="WW domain"/>
    <property type="match status" value="1"/>
</dbReference>
<evidence type="ECO:0000259" key="18">
    <source>
        <dbReference type="PROSITE" id="PS50020"/>
    </source>
</evidence>
<feature type="region of interest" description="Disordered" evidence="17">
    <location>
        <begin position="507"/>
        <end position="535"/>
    </location>
</feature>
<evidence type="ECO:0000256" key="9">
    <source>
        <dbReference type="ARBA" id="ARBA00023054"/>
    </source>
</evidence>
<feature type="region of interest" description="Disordered" evidence="17">
    <location>
        <begin position="969"/>
        <end position="1003"/>
    </location>
</feature>
<evidence type="ECO:0000313" key="19">
    <source>
        <dbReference type="EMBL" id="CAH2320200.1"/>
    </source>
</evidence>
<comment type="function">
    <text evidence="14">Plays a role in microtubule organization and/or maintenance for the formation of primary cilia (PC), a microtubule-based structure that protrudes from the surface of epithelial cells. Plays a critical role in G2/M checkpoint and nuclear divisions. A key player in the DNA damage-activated ATR/ATM signaling cascade since it is required for the proper phosphorylation of H2AX, RPA, CHEK2 and CHEK1. Plays a critical role in chromosome segregation, acting as a mediator required for the maintenance of genomic stability through modulation of MDC1, RPA and CHEK1.</text>
</comment>
<dbReference type="EMBL" id="OW240921">
    <property type="protein sequence ID" value="CAH2320200.1"/>
    <property type="molecule type" value="Genomic_DNA"/>
</dbReference>
<keyword evidence="13" id="KW-0131">Cell cycle</keyword>
<dbReference type="PANTHER" id="PTHR18902">
    <property type="entry name" value="NUCLEAR MITOTIC APPARATUS PROTEIN 1-RELATED"/>
    <property type="match status" value="1"/>
</dbReference>
<evidence type="ECO:0000256" key="2">
    <source>
        <dbReference type="ARBA" id="ARBA00004123"/>
    </source>
</evidence>
<feature type="compositionally biased region" description="Polar residues" evidence="17">
    <location>
        <begin position="344"/>
        <end position="361"/>
    </location>
</feature>
<evidence type="ECO:0000256" key="1">
    <source>
        <dbReference type="ARBA" id="ARBA00004114"/>
    </source>
</evidence>
<comment type="subcellular location">
    <subcellularLocation>
        <location evidence="1">Cytoplasm</location>
        <location evidence="1">Cytoskeleton</location>
        <location evidence="1">Microtubule organizing center</location>
        <location evidence="1">Centrosome</location>
        <location evidence="1">Centriole</location>
    </subcellularLocation>
    <subcellularLocation>
        <location evidence="2">Nucleus</location>
    </subcellularLocation>
</comment>
<evidence type="ECO:0000256" key="10">
    <source>
        <dbReference type="ARBA" id="ARBA00023204"/>
    </source>
</evidence>
<evidence type="ECO:0000256" key="15">
    <source>
        <dbReference type="ARBA" id="ARBA00061715"/>
    </source>
</evidence>
<keyword evidence="5" id="KW-0132">Cell division</keyword>
<dbReference type="GO" id="GO:0060271">
    <property type="term" value="P:cilium assembly"/>
    <property type="evidence" value="ECO:0007669"/>
    <property type="project" value="TreeGrafter"/>
</dbReference>
<sequence>MAASAIRIGDQLILEEDYDESYIPQEQEILEYARMIGIDPDSEPELMWLAREGIVAPLPPEWKPCQDVTGDIYYFNFSTGQSSWDHPSDEHYRDLVTKEREKLQAQGGSKKKKKKEKKDKKKEKKVKDLPKPIMSLGSPLGPVQGPLGSLAPLKGMELTGSGGMRGSLSSSAGSSGGFDTLLIGSSKTSAQQPPKPSAFIKSVGGKQPEQKLSLILPDLEEEDGDVLTSEDQSPRVSARLLKNLHMDIESLGGGFEYEESERGDESAASNCSDDGSEQELKKIGNSEEDESRIENAEPCHGVMDQPRISETILEHEHSIDLNPPDTERSLSLSTESQSKKSNHDGSGNANPSIYENTNLRVQSPLLEQGTQDESEDSEGMKDFALSKPKGEDTLDFGLKGRSMEKVLDITALSPHAESSKDIIEEEIDENLEEEISEDENEDLKLETNKQIHPEPEAVTKEIFADKTFKGTVGSTKTIDPLPQPERVELDHKNQFKKNMDELLKPAFEQSEHVDSHLKNKEEPPQLAEKSTKVQTTEIELEEKQRQKLQELRELLRKQEEEEQHKMQEDQKSRLRSLSEMLEQEAMEAEVRMKEDHKQRLLKLEKELDTEMEAEERKIRVRQEEMRDERRLAMEQFEKSEEEMLLREKNALKAKLKKEMDDAMNSERTMLLQEREAALQEIREHLTQETNEALESLKKDHVQNLERLHAEVQEKNQEEISNLQNSSLAHQQREDPNSIGELHLAHKKITHVLDYEREMRDLLQEKRQELQREHDRKLERMKEEHEQVVEKLRMELEEKEQTQRSKMLEKLREELGSMMQLHEKELETQRLNLEKLKEDRQRVHLEKQNILEEMEQNQEIRRKQLMLKINQIDSQEKDLQKRREELDDQEKDFERKATDLQMKVKMEKEHAQLSNLLKQSQQELQEMQRHKSDMEDKVELIQNRYAELQKMSSHLEEEISRKQKCMKELNREEAKPRVEPELRLEDLTRSSSPEHPIPDPQNTELSRLTLSPVHYQDDDPHLDTVRHYISSQGSSIQKAKDFLRLQTRSMCRRQTLLQAAKQQWRHDMRETQDPEKSKLLEGMKNNIDEEVRNLDEIQSTMVKGRILVQEKEHCLQELQSSLLEEISGEDITKGTKNKKAVTFDLSDSEDTCSLSSSDAYKYDILPSQFGNSQRVQNLIDTLQRLTNDLNKVLTPTGPFACNPHSSPLMHTQSQVLAGMPLSSYITLNRISTPSGAPPPPRWAWDNRLHSSLPSTSTPATQSVDALLEEKWRKYFPGGSPSLIEKPQQTENKLGYVSAGAQVRMMQNSVFSVSSTDNRRMQAMIDTNKKWLENFRNDPRVPLLSRANRKPLGTGPLQLGLDENNQIKVFHY</sequence>
<gene>
    <name evidence="19" type="ORF">PECUL_23A057499</name>
</gene>
<keyword evidence="11" id="KW-0206">Cytoskeleton</keyword>
<evidence type="ECO:0000256" key="3">
    <source>
        <dbReference type="ARBA" id="ARBA00022490"/>
    </source>
</evidence>
<evidence type="ECO:0000256" key="14">
    <source>
        <dbReference type="ARBA" id="ARBA00056906"/>
    </source>
</evidence>
<dbReference type="PROSITE" id="PS50020">
    <property type="entry name" value="WW_DOMAIN_2"/>
    <property type="match status" value="1"/>
</dbReference>
<feature type="compositionally biased region" description="Basic residues" evidence="17">
    <location>
        <begin position="109"/>
        <end position="124"/>
    </location>
</feature>
<feature type="compositionally biased region" description="Basic and acidic residues" evidence="17">
    <location>
        <begin position="969"/>
        <end position="987"/>
    </location>
</feature>
<evidence type="ECO:0000256" key="5">
    <source>
        <dbReference type="ARBA" id="ARBA00022618"/>
    </source>
</evidence>
<dbReference type="Pfam" id="PF00397">
    <property type="entry name" value="WW"/>
    <property type="match status" value="1"/>
</dbReference>
<evidence type="ECO:0000256" key="12">
    <source>
        <dbReference type="ARBA" id="ARBA00023242"/>
    </source>
</evidence>
<keyword evidence="8" id="KW-0970">Cilium biogenesis/degradation</keyword>
<evidence type="ECO:0000313" key="20">
    <source>
        <dbReference type="Proteomes" id="UP001295444"/>
    </source>
</evidence>
<feature type="compositionally biased region" description="Polar residues" evidence="17">
    <location>
        <begin position="183"/>
        <end position="192"/>
    </location>
</feature>
<feature type="compositionally biased region" description="Basic and acidic residues" evidence="17">
    <location>
        <begin position="507"/>
        <end position="523"/>
    </location>
</feature>
<feature type="region of interest" description="Disordered" evidence="17">
    <location>
        <begin position="161"/>
        <end position="207"/>
    </location>
</feature>
<evidence type="ECO:0000256" key="4">
    <source>
        <dbReference type="ARBA" id="ARBA00022553"/>
    </source>
</evidence>
<name>A0AAD1T9C5_PELCU</name>
<dbReference type="InterPro" id="IPR036020">
    <property type="entry name" value="WW_dom_sf"/>
</dbReference>
<evidence type="ECO:0000256" key="11">
    <source>
        <dbReference type="ARBA" id="ARBA00023212"/>
    </source>
</evidence>
<keyword evidence="3" id="KW-0963">Cytoplasm</keyword>
<dbReference type="InterPro" id="IPR051841">
    <property type="entry name" value="MT-Golgi_org_protein"/>
</dbReference>
<keyword evidence="7" id="KW-0498">Mitosis</keyword>
<reference evidence="19" key="1">
    <citation type="submission" date="2022-03" db="EMBL/GenBank/DDBJ databases">
        <authorList>
            <person name="Alioto T."/>
            <person name="Alioto T."/>
            <person name="Gomez Garrido J."/>
        </authorList>
    </citation>
    <scope>NUCLEOTIDE SEQUENCE</scope>
</reference>
<dbReference type="SMART" id="SM00456">
    <property type="entry name" value="WW"/>
    <property type="match status" value="1"/>
</dbReference>
<keyword evidence="20" id="KW-1185">Reference proteome</keyword>
<dbReference type="FunFam" id="3.30.1470.10:FF:000001">
    <property type="entry name" value="Centrosomal protein of 164 kDa"/>
    <property type="match status" value="1"/>
</dbReference>
<dbReference type="GO" id="GO:0005634">
    <property type="term" value="C:nucleus"/>
    <property type="evidence" value="ECO:0007669"/>
    <property type="project" value="UniProtKB-SubCell"/>
</dbReference>
<keyword evidence="9" id="KW-0175">Coiled coil</keyword>
<dbReference type="GO" id="GO:0005813">
    <property type="term" value="C:centrosome"/>
    <property type="evidence" value="ECO:0007669"/>
    <property type="project" value="TreeGrafter"/>
</dbReference>
<dbReference type="Proteomes" id="UP001295444">
    <property type="component" value="Chromosome 10"/>
</dbReference>
<evidence type="ECO:0000256" key="8">
    <source>
        <dbReference type="ARBA" id="ARBA00022794"/>
    </source>
</evidence>